<dbReference type="InterPro" id="IPR001304">
    <property type="entry name" value="C-type_lectin-like"/>
</dbReference>
<dbReference type="PRINTS" id="PR01504">
    <property type="entry name" value="PNCREATITSAP"/>
</dbReference>
<feature type="region of interest" description="Disordered" evidence="3">
    <location>
        <begin position="1"/>
        <end position="50"/>
    </location>
</feature>
<dbReference type="GO" id="GO:0005581">
    <property type="term" value="C:collagen trimer"/>
    <property type="evidence" value="ECO:0007669"/>
    <property type="project" value="UniProtKB-KW"/>
</dbReference>
<dbReference type="Pfam" id="PF00059">
    <property type="entry name" value="Lectin_C"/>
    <property type="match status" value="1"/>
</dbReference>
<feature type="non-terminal residue" evidence="5">
    <location>
        <position position="193"/>
    </location>
</feature>
<dbReference type="InterPro" id="IPR008160">
    <property type="entry name" value="Collagen"/>
</dbReference>
<reference evidence="5" key="1">
    <citation type="journal article" date="2008" name="Nature">
        <title>The amphioxus genome and the evolution of the chordate karyotype.</title>
        <authorList>
            <consortium name="US DOE Joint Genome Institute (JGI-PGF)"/>
            <person name="Putnam N.H."/>
            <person name="Butts T."/>
            <person name="Ferrier D.E.K."/>
            <person name="Furlong R.F."/>
            <person name="Hellsten U."/>
            <person name="Kawashima T."/>
            <person name="Robinson-Rechavi M."/>
            <person name="Shoguchi E."/>
            <person name="Terry A."/>
            <person name="Yu J.-K."/>
            <person name="Benito-Gutierrez E.L."/>
            <person name="Dubchak I."/>
            <person name="Garcia-Fernandez J."/>
            <person name="Gibson-Brown J.J."/>
            <person name="Grigoriev I.V."/>
            <person name="Horton A.C."/>
            <person name="de Jong P.J."/>
            <person name="Jurka J."/>
            <person name="Kapitonov V.V."/>
            <person name="Kohara Y."/>
            <person name="Kuroki Y."/>
            <person name="Lindquist E."/>
            <person name="Lucas S."/>
            <person name="Osoegawa K."/>
            <person name="Pennacchio L.A."/>
            <person name="Salamov A.A."/>
            <person name="Satou Y."/>
            <person name="Sauka-Spengler T."/>
            <person name="Schmutz J."/>
            <person name="Shin-I T."/>
            <person name="Toyoda A."/>
            <person name="Bronner-Fraser M."/>
            <person name="Fujiyama A."/>
            <person name="Holland L.Z."/>
            <person name="Holland P.W.H."/>
            <person name="Satoh N."/>
            <person name="Rokhsar D.S."/>
        </authorList>
    </citation>
    <scope>NUCLEOTIDE SEQUENCE [LARGE SCALE GENOMIC DNA]</scope>
    <source>
        <strain evidence="5">S238N-H82</strain>
        <tissue evidence="5">Testes</tissue>
    </source>
</reference>
<keyword evidence="2" id="KW-0176">Collagen</keyword>
<dbReference type="SUPFAM" id="SSF56436">
    <property type="entry name" value="C-type lectin-like"/>
    <property type="match status" value="1"/>
</dbReference>
<dbReference type="AlphaFoldDB" id="C3ZMH9"/>
<proteinExistence type="predicted"/>
<evidence type="ECO:0000256" key="3">
    <source>
        <dbReference type="SAM" id="MobiDB-lite"/>
    </source>
</evidence>
<dbReference type="PANTHER" id="PTHR22801">
    <property type="entry name" value="LITHOSTATHINE"/>
    <property type="match status" value="1"/>
</dbReference>
<dbReference type="SMART" id="SM00034">
    <property type="entry name" value="CLECT"/>
    <property type="match status" value="1"/>
</dbReference>
<dbReference type="PANTHER" id="PTHR22801:SF63">
    <property type="entry name" value="C-TYPE LECTIN DOMAIN-CONTAINING PROTEIN"/>
    <property type="match status" value="1"/>
</dbReference>
<dbReference type="InterPro" id="IPR050801">
    <property type="entry name" value="Ca-Dep_Lectins_ImmuneDev"/>
</dbReference>
<dbReference type="eggNOG" id="KOG4297">
    <property type="taxonomic scope" value="Eukaryota"/>
</dbReference>
<feature type="domain" description="C-type lectin" evidence="4">
    <location>
        <begin position="72"/>
        <end position="193"/>
    </location>
</feature>
<dbReference type="PROSITE" id="PS50041">
    <property type="entry name" value="C_TYPE_LECTIN_2"/>
    <property type="match status" value="1"/>
</dbReference>
<organism>
    <name type="scientific">Branchiostoma floridae</name>
    <name type="common">Florida lancelet</name>
    <name type="synonym">Amphioxus</name>
    <dbReference type="NCBI Taxonomy" id="7739"/>
    <lineage>
        <taxon>Eukaryota</taxon>
        <taxon>Metazoa</taxon>
        <taxon>Chordata</taxon>
        <taxon>Cephalochordata</taxon>
        <taxon>Leptocardii</taxon>
        <taxon>Amphioxiformes</taxon>
        <taxon>Branchiostomatidae</taxon>
        <taxon>Branchiostoma</taxon>
    </lineage>
</organism>
<dbReference type="InterPro" id="IPR016187">
    <property type="entry name" value="CTDL_fold"/>
</dbReference>
<dbReference type="CDD" id="cd00037">
    <property type="entry name" value="CLECT"/>
    <property type="match status" value="1"/>
</dbReference>
<accession>C3ZMH9</accession>
<evidence type="ECO:0000259" key="4">
    <source>
        <dbReference type="PROSITE" id="PS50041"/>
    </source>
</evidence>
<evidence type="ECO:0000256" key="1">
    <source>
        <dbReference type="ARBA" id="ARBA00022837"/>
    </source>
</evidence>
<feature type="non-terminal residue" evidence="5">
    <location>
        <position position="1"/>
    </location>
</feature>
<protein>
    <recommendedName>
        <fullName evidence="4">C-type lectin domain-containing protein</fullName>
    </recommendedName>
</protein>
<dbReference type="InterPro" id="IPR016186">
    <property type="entry name" value="C-type_lectin-like/link_sf"/>
</dbReference>
<evidence type="ECO:0000256" key="2">
    <source>
        <dbReference type="ARBA" id="ARBA00023119"/>
    </source>
</evidence>
<name>C3ZMH9_BRAFL</name>
<dbReference type="Pfam" id="PF01391">
    <property type="entry name" value="Collagen"/>
    <property type="match status" value="1"/>
</dbReference>
<sequence>GPPGEKGPTGPAGPPGEKGGIGPAGPPGEKGAMGPAGPASVGPPGPPGEKGAMGPAVPIFFLASCPEGYTMWRETCYKAFNEYKFGGTFNEATETCRRDGGTLAMPRDAETNKFLVSLERNKGSFYWIGLHDRRTEGIFEWVDGSALGRYNSWTGGNPDSRYGDEDCVAFSSYSGWGHWYDLSCNNREYIFCQ</sequence>
<dbReference type="EMBL" id="GG666645">
    <property type="protein sequence ID" value="EEN46274.1"/>
    <property type="molecule type" value="Genomic_DNA"/>
</dbReference>
<gene>
    <name evidence="5" type="ORF">BRAFLDRAFT_189815</name>
</gene>
<evidence type="ECO:0000313" key="5">
    <source>
        <dbReference type="EMBL" id="EEN46274.1"/>
    </source>
</evidence>
<dbReference type="Gene3D" id="3.10.100.10">
    <property type="entry name" value="Mannose-Binding Protein A, subunit A"/>
    <property type="match status" value="1"/>
</dbReference>
<dbReference type="InParanoid" id="C3ZMH9"/>
<keyword evidence="1" id="KW-0106">Calcium</keyword>